<dbReference type="SUPFAM" id="SSF56436">
    <property type="entry name" value="C-type lectin-like"/>
    <property type="match status" value="1"/>
</dbReference>
<dbReference type="GO" id="GO:0006508">
    <property type="term" value="P:proteolysis"/>
    <property type="evidence" value="ECO:0007669"/>
    <property type="project" value="UniProtKB-KW"/>
</dbReference>
<dbReference type="InterPro" id="IPR018378">
    <property type="entry name" value="C-type_lectin_CS"/>
</dbReference>
<dbReference type="InterPro" id="IPR016187">
    <property type="entry name" value="CTDL_fold"/>
</dbReference>
<sequence length="153" mass="17509">MQLLCIINSLAFKFWVLLAAVSLVDGNTQRKYVAMAEKKNFLEAWRGCQFFGLQLASIRTEEENEQLRHLLVQPEHNSSTFWLGGTDLGLEGHWIWITSNSLLIAFSNWAFGNPDNSNNQDCMVVGSDANDPTMWDDIQCAENHKYICERSYD</sequence>
<dbReference type="InterPro" id="IPR016186">
    <property type="entry name" value="C-type_lectin-like/link_sf"/>
</dbReference>
<dbReference type="InterPro" id="IPR001304">
    <property type="entry name" value="C-type_lectin-like"/>
</dbReference>
<keyword evidence="1" id="KW-1015">Disulfide bond</keyword>
<proteinExistence type="predicted"/>
<dbReference type="EMBL" id="GFDL01001892">
    <property type="protein sequence ID" value="JAV33153.1"/>
    <property type="molecule type" value="Transcribed_RNA"/>
</dbReference>
<dbReference type="SMART" id="SM00034">
    <property type="entry name" value="CLECT"/>
    <property type="match status" value="1"/>
</dbReference>
<evidence type="ECO:0000256" key="2">
    <source>
        <dbReference type="SAM" id="SignalP"/>
    </source>
</evidence>
<dbReference type="PROSITE" id="PS50041">
    <property type="entry name" value="C_TYPE_LECTIN_2"/>
    <property type="match status" value="1"/>
</dbReference>
<evidence type="ECO:0000256" key="1">
    <source>
        <dbReference type="ARBA" id="ARBA00023157"/>
    </source>
</evidence>
<reference evidence="4" key="1">
    <citation type="submission" date="2017-01" db="EMBL/GenBank/DDBJ databases">
        <title>A deep insight into the sialotranscriptome of adult male and female Cluex tarsalis mosquitoes.</title>
        <authorList>
            <person name="Ribeiro J.M."/>
            <person name="Moreira F."/>
            <person name="Bernard K.A."/>
            <person name="Calvo E."/>
        </authorList>
    </citation>
    <scope>NUCLEOTIDE SEQUENCE</scope>
    <source>
        <strain evidence="4">Kern County</strain>
        <tissue evidence="4">Salivary glands</tissue>
    </source>
</reference>
<dbReference type="GO" id="GO:0008233">
    <property type="term" value="F:peptidase activity"/>
    <property type="evidence" value="ECO:0007669"/>
    <property type="project" value="UniProtKB-KW"/>
</dbReference>
<dbReference type="PROSITE" id="PS00615">
    <property type="entry name" value="C_TYPE_LECTIN_1"/>
    <property type="match status" value="1"/>
</dbReference>
<organism evidence="4">
    <name type="scientific">Culex tarsalis</name>
    <name type="common">Encephalitis mosquito</name>
    <dbReference type="NCBI Taxonomy" id="7177"/>
    <lineage>
        <taxon>Eukaryota</taxon>
        <taxon>Metazoa</taxon>
        <taxon>Ecdysozoa</taxon>
        <taxon>Arthropoda</taxon>
        <taxon>Hexapoda</taxon>
        <taxon>Insecta</taxon>
        <taxon>Pterygota</taxon>
        <taxon>Neoptera</taxon>
        <taxon>Endopterygota</taxon>
        <taxon>Diptera</taxon>
        <taxon>Nematocera</taxon>
        <taxon>Culicoidea</taxon>
        <taxon>Culicidae</taxon>
        <taxon>Culicinae</taxon>
        <taxon>Culicini</taxon>
        <taxon>Culex</taxon>
        <taxon>Culex</taxon>
    </lineage>
</organism>
<evidence type="ECO:0000313" key="4">
    <source>
        <dbReference type="EMBL" id="JAV33153.1"/>
    </source>
</evidence>
<keyword evidence="2" id="KW-0732">Signal</keyword>
<keyword evidence="4" id="KW-0645">Protease</keyword>
<accession>A0A1Q3G035</accession>
<feature type="domain" description="C-type lectin" evidence="3">
    <location>
        <begin position="32"/>
        <end position="149"/>
    </location>
</feature>
<dbReference type="CDD" id="cd00037">
    <property type="entry name" value="CLECT"/>
    <property type="match status" value="1"/>
</dbReference>
<dbReference type="Gene3D" id="3.10.100.10">
    <property type="entry name" value="Mannose-Binding Protein A, subunit A"/>
    <property type="match status" value="1"/>
</dbReference>
<name>A0A1Q3G035_CULTA</name>
<dbReference type="PANTHER" id="PTHR22801:SF63">
    <property type="entry name" value="C-TYPE LECTIN DOMAIN-CONTAINING PROTEIN"/>
    <property type="match status" value="1"/>
</dbReference>
<dbReference type="Pfam" id="PF00059">
    <property type="entry name" value="Lectin_C"/>
    <property type="match status" value="1"/>
</dbReference>
<dbReference type="AlphaFoldDB" id="A0A1Q3G035"/>
<evidence type="ECO:0000259" key="3">
    <source>
        <dbReference type="PROSITE" id="PS50041"/>
    </source>
</evidence>
<dbReference type="PANTHER" id="PTHR22801">
    <property type="entry name" value="LITHOSTATHINE"/>
    <property type="match status" value="1"/>
</dbReference>
<feature type="signal peptide" evidence="2">
    <location>
        <begin position="1"/>
        <end position="26"/>
    </location>
</feature>
<protein>
    <submittedName>
        <fullName evidence="4">Putative cpij000440 serine protease</fullName>
    </submittedName>
</protein>
<feature type="chain" id="PRO_5012975971" evidence="2">
    <location>
        <begin position="27"/>
        <end position="153"/>
    </location>
</feature>
<keyword evidence="4" id="KW-0378">Hydrolase</keyword>
<dbReference type="InterPro" id="IPR050801">
    <property type="entry name" value="Ca-Dep_Lectins_ImmuneDev"/>
</dbReference>